<dbReference type="EMBL" id="GBRH01168217">
    <property type="protein sequence ID" value="JAE29679.1"/>
    <property type="molecule type" value="Transcribed_RNA"/>
</dbReference>
<dbReference type="AlphaFoldDB" id="A0A0A9H1K7"/>
<accession>A0A0A9H1K7</accession>
<reference evidence="1" key="1">
    <citation type="submission" date="2014-09" db="EMBL/GenBank/DDBJ databases">
        <authorList>
            <person name="Magalhaes I.L.F."/>
            <person name="Oliveira U."/>
            <person name="Santos F.R."/>
            <person name="Vidigal T.H.D.A."/>
            <person name="Brescovit A.D."/>
            <person name="Santos A.J."/>
        </authorList>
    </citation>
    <scope>NUCLEOTIDE SEQUENCE</scope>
    <source>
        <tissue evidence="1">Shoot tissue taken approximately 20 cm above the soil surface</tissue>
    </source>
</reference>
<proteinExistence type="predicted"/>
<name>A0A0A9H1K7_ARUDO</name>
<organism evidence="1">
    <name type="scientific">Arundo donax</name>
    <name type="common">Giant reed</name>
    <name type="synonym">Donax arundinaceus</name>
    <dbReference type="NCBI Taxonomy" id="35708"/>
    <lineage>
        <taxon>Eukaryota</taxon>
        <taxon>Viridiplantae</taxon>
        <taxon>Streptophyta</taxon>
        <taxon>Embryophyta</taxon>
        <taxon>Tracheophyta</taxon>
        <taxon>Spermatophyta</taxon>
        <taxon>Magnoliopsida</taxon>
        <taxon>Liliopsida</taxon>
        <taxon>Poales</taxon>
        <taxon>Poaceae</taxon>
        <taxon>PACMAD clade</taxon>
        <taxon>Arundinoideae</taxon>
        <taxon>Arundineae</taxon>
        <taxon>Arundo</taxon>
    </lineage>
</organism>
<protein>
    <submittedName>
        <fullName evidence="1">Uncharacterized protein</fullName>
    </submittedName>
</protein>
<reference evidence="1" key="2">
    <citation type="journal article" date="2015" name="Data Brief">
        <title>Shoot transcriptome of the giant reed, Arundo donax.</title>
        <authorList>
            <person name="Barrero R.A."/>
            <person name="Guerrero F.D."/>
            <person name="Moolhuijzen P."/>
            <person name="Goolsby J.A."/>
            <person name="Tidwell J."/>
            <person name="Bellgard S.E."/>
            <person name="Bellgard M.I."/>
        </authorList>
    </citation>
    <scope>NUCLEOTIDE SEQUENCE</scope>
    <source>
        <tissue evidence="1">Shoot tissue taken approximately 20 cm above the soil surface</tissue>
    </source>
</reference>
<evidence type="ECO:0000313" key="1">
    <source>
        <dbReference type="EMBL" id="JAE29679.1"/>
    </source>
</evidence>
<sequence length="70" mass="7370">MPPGAMGYFSFSSRGSMKNSLVTFSISSSSLSSMPWFTTWKKPHSSQASLSFFSSSSAGSSPTSITGMCP</sequence>